<keyword evidence="2" id="KW-0430">Lectin</keyword>
<dbReference type="Proteomes" id="UP000076722">
    <property type="component" value="Unassembled WGS sequence"/>
</dbReference>
<comment type="similarity">
    <text evidence="1">Belongs to the fungal fucose-specific lectin family.</text>
</comment>
<dbReference type="AlphaFoldDB" id="A0A164PW06"/>
<protein>
    <submittedName>
        <fullName evidence="2">Fucose-specific lectin</fullName>
    </submittedName>
</protein>
<gene>
    <name evidence="2" type="ORF">SISNIDRAFT_489528</name>
</gene>
<dbReference type="SUPFAM" id="SSF89372">
    <property type="entry name" value="Fucose-specific lectin"/>
    <property type="match status" value="2"/>
</dbReference>
<accession>A0A164PW06</accession>
<dbReference type="GO" id="GO:0030246">
    <property type="term" value="F:carbohydrate binding"/>
    <property type="evidence" value="ECO:0007669"/>
    <property type="project" value="UniProtKB-KW"/>
</dbReference>
<dbReference type="InterPro" id="IPR012475">
    <property type="entry name" value="Fungal_lectin"/>
</dbReference>
<sequence length="303" mass="33066">MSNIRGTGIAAVQWIHGAGLHIRVYHQHTDGGVYETALDPNPGQGWHSTKKIFQARLRSPLAAVAFQTSGNAPQIRVYYLDDHNVIQEYAFNNGWAKGSTLPSSNVYPISSLAAVSWSDDPHIRVYYQQADNNIQEIAFDKGWHNGSTLSAGFPGTAITATTLGDGASSLRVYYQEPDLKLHESAWGGGWHDRTLDTISSPAGGIAAIGWTQSNGHHLRVYSQSQQDQITELSYNGTTNWVYPPFTPLSGLLPSDGALAAIVWLESGSVQIRVYGQTFGGRNITELVYDGPGRKGWYSQVLGF</sequence>
<keyword evidence="3" id="KW-1185">Reference proteome</keyword>
<dbReference type="STRING" id="1314777.A0A164PW06"/>
<evidence type="ECO:0000256" key="1">
    <source>
        <dbReference type="ARBA" id="ARBA00009042"/>
    </source>
</evidence>
<organism evidence="2 3">
    <name type="scientific">Sistotremastrum niveocremeum HHB9708</name>
    <dbReference type="NCBI Taxonomy" id="1314777"/>
    <lineage>
        <taxon>Eukaryota</taxon>
        <taxon>Fungi</taxon>
        <taxon>Dikarya</taxon>
        <taxon>Basidiomycota</taxon>
        <taxon>Agaricomycotina</taxon>
        <taxon>Agaricomycetes</taxon>
        <taxon>Sistotremastrales</taxon>
        <taxon>Sistotremastraceae</taxon>
        <taxon>Sertulicium</taxon>
        <taxon>Sertulicium niveocremeum</taxon>
    </lineage>
</organism>
<proteinExistence type="inferred from homology"/>
<reference evidence="2 3" key="1">
    <citation type="journal article" date="2016" name="Mol. Biol. Evol.">
        <title>Comparative Genomics of Early-Diverging Mushroom-Forming Fungi Provides Insights into the Origins of Lignocellulose Decay Capabilities.</title>
        <authorList>
            <person name="Nagy L.G."/>
            <person name="Riley R."/>
            <person name="Tritt A."/>
            <person name="Adam C."/>
            <person name="Daum C."/>
            <person name="Floudas D."/>
            <person name="Sun H."/>
            <person name="Yadav J.S."/>
            <person name="Pangilinan J."/>
            <person name="Larsson K.H."/>
            <person name="Matsuura K."/>
            <person name="Barry K."/>
            <person name="Labutti K."/>
            <person name="Kuo R."/>
            <person name="Ohm R.A."/>
            <person name="Bhattacharya S.S."/>
            <person name="Shirouzu T."/>
            <person name="Yoshinaga Y."/>
            <person name="Martin F.M."/>
            <person name="Grigoriev I.V."/>
            <person name="Hibbett D.S."/>
        </authorList>
    </citation>
    <scope>NUCLEOTIDE SEQUENCE [LARGE SCALE GENOMIC DNA]</scope>
    <source>
        <strain evidence="2 3">HHB9708</strain>
    </source>
</reference>
<dbReference type="Pfam" id="PF07938">
    <property type="entry name" value="Fungal_lectin"/>
    <property type="match status" value="1"/>
</dbReference>
<dbReference type="EMBL" id="KV419430">
    <property type="protein sequence ID" value="KZS89086.1"/>
    <property type="molecule type" value="Genomic_DNA"/>
</dbReference>
<evidence type="ECO:0000313" key="3">
    <source>
        <dbReference type="Proteomes" id="UP000076722"/>
    </source>
</evidence>
<name>A0A164PW06_9AGAM</name>
<evidence type="ECO:0000313" key="2">
    <source>
        <dbReference type="EMBL" id="KZS89086.1"/>
    </source>
</evidence>
<dbReference type="Gene3D" id="2.120.10.70">
    <property type="entry name" value="Fucose-specific lectin"/>
    <property type="match status" value="2"/>
</dbReference>
<dbReference type="OrthoDB" id="407298at2759"/>